<comment type="caution">
    <text evidence="1">The sequence shown here is derived from an EMBL/GenBank/DDBJ whole genome shotgun (WGS) entry which is preliminary data.</text>
</comment>
<gene>
    <name evidence="1" type="ORF">Poly41_54430</name>
</gene>
<sequence>MSEATCLFFLCSPLSEPPLLVKILTNPVSAFIPEFRPSLTRREPSISNFKAGKELPVVLLFILAVATNAVAQSGVGTGGSKHSPTSRFASYEGRILCGYQGWFRAAGDGSDGGWGHYGSRGRFDPDHCTIDIWPDVSEYETTYATDFKLEDGTPARVFSSRDASTVDVHFRWMKQYGIDGVFMQRFFGVTRSPRSRREGRIILGNALRSSQKHGRAISVMYDLSGLKPGEDCSSVIDDWKELVDEMKLTSQGEDQTYLYHRGKPLVAIWGIGFPDRPYDLREIGIEKLLDFLKKDPEYGGCSVMLGVPTYFRDLETDCVGDPYLHEVIEQADVIMPWMVQRFTSLLHNELERYGNHIQADLSWCKQRGVDYVPCAYPGFSWFNLSRHEFDGRHPLDQNPRQKGAFYWGLLSTAIQSGAPMIYVAMFDEVDEATAIFKCTDHPPQNQPPSRFLTNEGVPSDHYLWLTGKAAEVLRGERELDKNLYQETEH</sequence>
<dbReference type="EMBL" id="SJPV01000012">
    <property type="protein sequence ID" value="TWU32465.1"/>
    <property type="molecule type" value="Genomic_DNA"/>
</dbReference>
<proteinExistence type="predicted"/>
<organism evidence="1 2">
    <name type="scientific">Novipirellula artificiosorum</name>
    <dbReference type="NCBI Taxonomy" id="2528016"/>
    <lineage>
        <taxon>Bacteria</taxon>
        <taxon>Pseudomonadati</taxon>
        <taxon>Planctomycetota</taxon>
        <taxon>Planctomycetia</taxon>
        <taxon>Pirellulales</taxon>
        <taxon>Pirellulaceae</taxon>
        <taxon>Novipirellula</taxon>
    </lineage>
</organism>
<protein>
    <recommendedName>
        <fullName evidence="3">Xylosidase/arabinosidase</fullName>
    </recommendedName>
</protein>
<accession>A0A5C6D8L9</accession>
<reference evidence="1 2" key="1">
    <citation type="submission" date="2019-02" db="EMBL/GenBank/DDBJ databases">
        <title>Deep-cultivation of Planctomycetes and their phenomic and genomic characterization uncovers novel biology.</title>
        <authorList>
            <person name="Wiegand S."/>
            <person name="Jogler M."/>
            <person name="Boedeker C."/>
            <person name="Pinto D."/>
            <person name="Vollmers J."/>
            <person name="Rivas-Marin E."/>
            <person name="Kohn T."/>
            <person name="Peeters S.H."/>
            <person name="Heuer A."/>
            <person name="Rast P."/>
            <person name="Oberbeckmann S."/>
            <person name="Bunk B."/>
            <person name="Jeske O."/>
            <person name="Meyerdierks A."/>
            <person name="Storesund J.E."/>
            <person name="Kallscheuer N."/>
            <person name="Luecker S."/>
            <person name="Lage O.M."/>
            <person name="Pohl T."/>
            <person name="Merkel B.J."/>
            <person name="Hornburger P."/>
            <person name="Mueller R.-W."/>
            <person name="Bruemmer F."/>
            <person name="Labrenz M."/>
            <person name="Spormann A.M."/>
            <person name="Op Den Camp H."/>
            <person name="Overmann J."/>
            <person name="Amann R."/>
            <person name="Jetten M.S.M."/>
            <person name="Mascher T."/>
            <person name="Medema M.H."/>
            <person name="Devos D.P."/>
            <person name="Kaster A.-K."/>
            <person name="Ovreas L."/>
            <person name="Rohde M."/>
            <person name="Galperin M.Y."/>
            <person name="Jogler C."/>
        </authorList>
    </citation>
    <scope>NUCLEOTIDE SEQUENCE [LARGE SCALE GENOMIC DNA]</scope>
    <source>
        <strain evidence="1 2">Poly41</strain>
    </source>
</reference>
<name>A0A5C6D8L9_9BACT</name>
<dbReference type="AlphaFoldDB" id="A0A5C6D8L9"/>
<dbReference type="Proteomes" id="UP000319143">
    <property type="component" value="Unassembled WGS sequence"/>
</dbReference>
<evidence type="ECO:0008006" key="3">
    <source>
        <dbReference type="Google" id="ProtNLM"/>
    </source>
</evidence>
<evidence type="ECO:0000313" key="1">
    <source>
        <dbReference type="EMBL" id="TWU32465.1"/>
    </source>
</evidence>
<dbReference type="CDD" id="cd11576">
    <property type="entry name" value="GH99_GH71_like_2"/>
    <property type="match status" value="1"/>
</dbReference>
<keyword evidence="2" id="KW-1185">Reference proteome</keyword>
<dbReference type="Gene3D" id="3.20.20.80">
    <property type="entry name" value="Glycosidases"/>
    <property type="match status" value="1"/>
</dbReference>
<evidence type="ECO:0000313" key="2">
    <source>
        <dbReference type="Proteomes" id="UP000319143"/>
    </source>
</evidence>